<name>A0A6G0WCA1_9STRA</name>
<dbReference type="InterPro" id="IPR039302">
    <property type="entry name" value="MAP10"/>
</dbReference>
<comment type="caution">
    <text evidence="2">The sequence shown here is derived from an EMBL/GenBank/DDBJ whole genome shotgun (WGS) entry which is preliminary data.</text>
</comment>
<dbReference type="GO" id="GO:0008017">
    <property type="term" value="F:microtubule binding"/>
    <property type="evidence" value="ECO:0007669"/>
    <property type="project" value="InterPro"/>
</dbReference>
<dbReference type="EMBL" id="VJMJ01000291">
    <property type="protein sequence ID" value="KAF0723954.1"/>
    <property type="molecule type" value="Genomic_DNA"/>
</dbReference>
<evidence type="ECO:0000313" key="3">
    <source>
        <dbReference type="Proteomes" id="UP000481153"/>
    </source>
</evidence>
<dbReference type="PANTHER" id="PTHR21831">
    <property type="entry name" value="MICROTUBULE-ASSOCIATED PROTEIN 10"/>
    <property type="match status" value="1"/>
</dbReference>
<evidence type="ECO:0000313" key="2">
    <source>
        <dbReference type="EMBL" id="KAF0723954.1"/>
    </source>
</evidence>
<sequence>MAQDEALFVLQIIVDTVILDRECVSVDATSLSWVRLAFQLLSFDVVVLDMEIPISMSEPGQEITCPIRRGKSCVFRMQADSLRDALTLKPLSIMILEPPTQATAHLTRLMAFTCVDMVPHDRCVSSKAMSEWVNIQCSWTLYNHVGAAVGIVQGGVVLSHLGTTLAPHLQNALGSVQLTDIGPTSVVGSPPSPPPQKERDCDLAVQCNIATSPVPTSKPKACKVEVAVQCTESPPSDQIASPKLPLPSVTTNPKIDGEDDSDAFLFEHPSPPPLVFQREPCQHCLLHS</sequence>
<accession>A0A6G0WCA1</accession>
<dbReference type="GO" id="GO:0032467">
    <property type="term" value="P:positive regulation of cytokinesis"/>
    <property type="evidence" value="ECO:0007669"/>
    <property type="project" value="TreeGrafter"/>
</dbReference>
<dbReference type="GO" id="GO:0005881">
    <property type="term" value="C:cytoplasmic microtubule"/>
    <property type="evidence" value="ECO:0007669"/>
    <property type="project" value="TreeGrafter"/>
</dbReference>
<feature type="region of interest" description="Disordered" evidence="1">
    <location>
        <begin position="233"/>
        <end position="263"/>
    </location>
</feature>
<dbReference type="GO" id="GO:0031122">
    <property type="term" value="P:cytoplasmic microtubule organization"/>
    <property type="evidence" value="ECO:0007669"/>
    <property type="project" value="TreeGrafter"/>
</dbReference>
<proteinExistence type="predicted"/>
<dbReference type="PANTHER" id="PTHR21831:SF2">
    <property type="entry name" value="MICROTUBULE-ASSOCIATED PROTEIN 10"/>
    <property type="match status" value="1"/>
</dbReference>
<protein>
    <submittedName>
        <fullName evidence="2">Uncharacterized protein</fullName>
    </submittedName>
</protein>
<dbReference type="GO" id="GO:0051256">
    <property type="term" value="P:mitotic spindle midzone assembly"/>
    <property type="evidence" value="ECO:0007669"/>
    <property type="project" value="TreeGrafter"/>
</dbReference>
<dbReference type="GO" id="GO:0030496">
    <property type="term" value="C:midbody"/>
    <property type="evidence" value="ECO:0007669"/>
    <property type="project" value="TreeGrafter"/>
</dbReference>
<dbReference type="GO" id="GO:0005813">
    <property type="term" value="C:centrosome"/>
    <property type="evidence" value="ECO:0007669"/>
    <property type="project" value="TreeGrafter"/>
</dbReference>
<evidence type="ECO:0000256" key="1">
    <source>
        <dbReference type="SAM" id="MobiDB-lite"/>
    </source>
</evidence>
<dbReference type="Pfam" id="PF14924">
    <property type="entry name" value="MAP10_N"/>
    <property type="match status" value="1"/>
</dbReference>
<dbReference type="Proteomes" id="UP000481153">
    <property type="component" value="Unassembled WGS sequence"/>
</dbReference>
<reference evidence="2 3" key="1">
    <citation type="submission" date="2019-07" db="EMBL/GenBank/DDBJ databases">
        <title>Genomics analysis of Aphanomyces spp. identifies a new class of oomycete effector associated with host adaptation.</title>
        <authorList>
            <person name="Gaulin E."/>
        </authorList>
    </citation>
    <scope>NUCLEOTIDE SEQUENCE [LARGE SCALE GENOMIC DNA]</scope>
    <source>
        <strain evidence="2 3">ATCC 201684</strain>
    </source>
</reference>
<dbReference type="VEuPathDB" id="FungiDB:AeMF1_013087"/>
<dbReference type="GO" id="GO:1990023">
    <property type="term" value="C:mitotic spindle midzone"/>
    <property type="evidence" value="ECO:0007669"/>
    <property type="project" value="TreeGrafter"/>
</dbReference>
<keyword evidence="3" id="KW-1185">Reference proteome</keyword>
<dbReference type="AlphaFoldDB" id="A0A6G0WCA1"/>
<dbReference type="GO" id="GO:0097431">
    <property type="term" value="C:mitotic spindle pole"/>
    <property type="evidence" value="ECO:0007669"/>
    <property type="project" value="TreeGrafter"/>
</dbReference>
<dbReference type="OrthoDB" id="69809at2759"/>
<gene>
    <name evidence="2" type="ORF">Ae201684_017263</name>
</gene>
<organism evidence="2 3">
    <name type="scientific">Aphanomyces euteiches</name>
    <dbReference type="NCBI Taxonomy" id="100861"/>
    <lineage>
        <taxon>Eukaryota</taxon>
        <taxon>Sar</taxon>
        <taxon>Stramenopiles</taxon>
        <taxon>Oomycota</taxon>
        <taxon>Saprolegniomycetes</taxon>
        <taxon>Saprolegniales</taxon>
        <taxon>Verrucalvaceae</taxon>
        <taxon>Aphanomyces</taxon>
    </lineage>
</organism>